<dbReference type="AlphaFoldDB" id="A0A336LPL3"/>
<dbReference type="GO" id="GO:0045087">
    <property type="term" value="P:innate immune response"/>
    <property type="evidence" value="ECO:0007669"/>
    <property type="project" value="UniProtKB-KW"/>
</dbReference>
<dbReference type="SMART" id="SM00701">
    <property type="entry name" value="PGRP"/>
    <property type="match status" value="1"/>
</dbReference>
<feature type="domain" description="Peptidoglycan recognition protein family" evidence="9">
    <location>
        <begin position="21"/>
        <end position="164"/>
    </location>
</feature>
<dbReference type="GO" id="GO:0008745">
    <property type="term" value="F:N-acetylmuramoyl-L-alanine amidase activity"/>
    <property type="evidence" value="ECO:0007669"/>
    <property type="project" value="InterPro"/>
</dbReference>
<feature type="disulfide bond" evidence="7">
    <location>
        <begin position="58"/>
        <end position="64"/>
    </location>
</feature>
<evidence type="ECO:0000256" key="5">
    <source>
        <dbReference type="ARBA" id="ARBA00023157"/>
    </source>
</evidence>
<evidence type="ECO:0000259" key="8">
    <source>
        <dbReference type="SMART" id="SM00644"/>
    </source>
</evidence>
<gene>
    <name evidence="10" type="primary">CSON010526</name>
</gene>
<evidence type="ECO:0000256" key="2">
    <source>
        <dbReference type="ARBA" id="ARBA00022588"/>
    </source>
</evidence>
<dbReference type="InterPro" id="IPR017331">
    <property type="entry name" value="Peptidoglycan_recognition"/>
</dbReference>
<organism evidence="10">
    <name type="scientific">Culicoides sonorensis</name>
    <name type="common">Biting midge</name>
    <dbReference type="NCBI Taxonomy" id="179676"/>
    <lineage>
        <taxon>Eukaryota</taxon>
        <taxon>Metazoa</taxon>
        <taxon>Ecdysozoa</taxon>
        <taxon>Arthropoda</taxon>
        <taxon>Hexapoda</taxon>
        <taxon>Insecta</taxon>
        <taxon>Pterygota</taxon>
        <taxon>Neoptera</taxon>
        <taxon>Endopterygota</taxon>
        <taxon>Diptera</taxon>
        <taxon>Nematocera</taxon>
        <taxon>Chironomoidea</taxon>
        <taxon>Ceratopogonidae</taxon>
        <taxon>Ceratopogoninae</taxon>
        <taxon>Culicoides</taxon>
        <taxon>Monoculicoides</taxon>
    </lineage>
</organism>
<dbReference type="OMA" id="AHASEYN"/>
<dbReference type="FunFam" id="3.40.80.10:FF:000001">
    <property type="entry name" value="Peptidoglycan recognition protein 1"/>
    <property type="match status" value="1"/>
</dbReference>
<keyword evidence="3" id="KW-0732">Signal</keyword>
<dbReference type="InterPro" id="IPR002502">
    <property type="entry name" value="Amidase_domain"/>
</dbReference>
<evidence type="ECO:0000256" key="4">
    <source>
        <dbReference type="ARBA" id="ARBA00022859"/>
    </source>
</evidence>
<name>A0A336LPL3_CULSO</name>
<reference evidence="10" key="1">
    <citation type="submission" date="2018-07" db="EMBL/GenBank/DDBJ databases">
        <authorList>
            <person name="Quirk P.G."/>
            <person name="Krulwich T.A."/>
        </authorList>
    </citation>
    <scope>NUCLEOTIDE SEQUENCE</scope>
</reference>
<dbReference type="PANTHER" id="PTHR11022:SF77">
    <property type="entry name" value="PEPTIDOGLYCAN-RECOGNITION PROTEIN LB"/>
    <property type="match status" value="1"/>
</dbReference>
<dbReference type="PIRSF" id="PIRSF037945">
    <property type="entry name" value="PGRPs"/>
    <property type="match status" value="1"/>
</dbReference>
<dbReference type="CDD" id="cd06583">
    <property type="entry name" value="PGRP"/>
    <property type="match status" value="1"/>
</dbReference>
<evidence type="ECO:0000256" key="3">
    <source>
        <dbReference type="ARBA" id="ARBA00022729"/>
    </source>
</evidence>
<dbReference type="InterPro" id="IPR006619">
    <property type="entry name" value="PGRP_domain_met/bac"/>
</dbReference>
<dbReference type="InterPro" id="IPR036505">
    <property type="entry name" value="Amidase/PGRP_sf"/>
</dbReference>
<evidence type="ECO:0000256" key="6">
    <source>
        <dbReference type="PIRNR" id="PIRNR037945"/>
    </source>
</evidence>
<dbReference type="PANTHER" id="PTHR11022">
    <property type="entry name" value="PEPTIDOGLYCAN RECOGNITION PROTEIN"/>
    <property type="match status" value="1"/>
</dbReference>
<dbReference type="InterPro" id="IPR015510">
    <property type="entry name" value="PGRP"/>
</dbReference>
<accession>A0A336LPL3</accession>
<proteinExistence type="inferred from homology"/>
<dbReference type="GO" id="GO:0009253">
    <property type="term" value="P:peptidoglycan catabolic process"/>
    <property type="evidence" value="ECO:0007669"/>
    <property type="project" value="InterPro"/>
</dbReference>
<dbReference type="GO" id="GO:0008270">
    <property type="term" value="F:zinc ion binding"/>
    <property type="evidence" value="ECO:0007669"/>
    <property type="project" value="InterPro"/>
</dbReference>
<evidence type="ECO:0000256" key="7">
    <source>
        <dbReference type="PIRSR" id="PIRSR037945-1"/>
    </source>
</evidence>
<dbReference type="Gene3D" id="3.40.80.10">
    <property type="entry name" value="Peptidoglycan recognition protein-like"/>
    <property type="match status" value="1"/>
</dbReference>
<sequence length="187" mass="20981">MPLIACQSDPIPENNSNSSIFSYVSRAGWNAALPTLVERFSGAAPYVIIHHSYIPSACENTGECVKAMKDMQKYHQEVQKWNDIGYSFAVGGDGLVYQGRGFNVVGAHAPSFNDKSVGICLIGDWTYYTPPKEMLDAVHALIEYGIQNGNIRPDYKLLGHRQVRDTECPGNRLYNEIKTWDHWVEQP</sequence>
<dbReference type="GO" id="GO:0042834">
    <property type="term" value="F:peptidoglycan binding"/>
    <property type="evidence" value="ECO:0007669"/>
    <property type="project" value="InterPro"/>
</dbReference>
<dbReference type="VEuPathDB" id="VectorBase:CSON010526"/>
<dbReference type="SMART" id="SM00644">
    <property type="entry name" value="Ami_2"/>
    <property type="match status" value="1"/>
</dbReference>
<keyword evidence="4 6" id="KW-0391">Immunity</keyword>
<keyword evidence="5" id="KW-1015">Disulfide bond</keyword>
<protein>
    <recommendedName>
        <fullName evidence="6">Peptidoglycan-recognition protein</fullName>
    </recommendedName>
</protein>
<feature type="domain" description="N-acetylmuramoyl-L-alanine amidase" evidence="8">
    <location>
        <begin position="31"/>
        <end position="170"/>
    </location>
</feature>
<dbReference type="SUPFAM" id="SSF55846">
    <property type="entry name" value="N-acetylmuramoyl-L-alanine amidase-like"/>
    <property type="match status" value="1"/>
</dbReference>
<evidence type="ECO:0000259" key="9">
    <source>
        <dbReference type="SMART" id="SM00701"/>
    </source>
</evidence>
<dbReference type="EMBL" id="UFQT01000042">
    <property type="protein sequence ID" value="SSX18731.1"/>
    <property type="molecule type" value="Genomic_DNA"/>
</dbReference>
<evidence type="ECO:0000256" key="1">
    <source>
        <dbReference type="ARBA" id="ARBA00007553"/>
    </source>
</evidence>
<keyword evidence="2 6" id="KW-0399">Innate immunity</keyword>
<dbReference type="Pfam" id="PF01510">
    <property type="entry name" value="Amidase_2"/>
    <property type="match status" value="1"/>
</dbReference>
<comment type="similarity">
    <text evidence="1 6">Belongs to the N-acetylmuramoyl-L-alanine amidase 2 family.</text>
</comment>
<evidence type="ECO:0000313" key="10">
    <source>
        <dbReference type="EMBL" id="SSX18731.1"/>
    </source>
</evidence>